<gene>
    <name evidence="2" type="ORF">Vbra_6013</name>
</gene>
<proteinExistence type="predicted"/>
<feature type="compositionally biased region" description="Basic residues" evidence="1">
    <location>
        <begin position="70"/>
        <end position="84"/>
    </location>
</feature>
<feature type="compositionally biased region" description="Polar residues" evidence="1">
    <location>
        <begin position="46"/>
        <end position="61"/>
    </location>
</feature>
<keyword evidence="3" id="KW-1185">Reference proteome</keyword>
<accession>A0A0G4FX92</accession>
<feature type="region of interest" description="Disordered" evidence="1">
    <location>
        <begin position="29"/>
        <end position="90"/>
    </location>
</feature>
<evidence type="ECO:0000313" key="2">
    <source>
        <dbReference type="EMBL" id="CEM20008.1"/>
    </source>
</evidence>
<sequence>MSKTDALPGVTKGNQLTLEILPADDDSRISVRSQPRRPTDYVKTLPLTQPSHLEAELSSTPRFEESASVTKRKSAVRSKQRRLAVRQNQE</sequence>
<reference evidence="2 3" key="1">
    <citation type="submission" date="2014-11" db="EMBL/GenBank/DDBJ databases">
        <authorList>
            <person name="Zhu J."/>
            <person name="Qi W."/>
            <person name="Song R."/>
        </authorList>
    </citation>
    <scope>NUCLEOTIDE SEQUENCE [LARGE SCALE GENOMIC DNA]</scope>
</reference>
<evidence type="ECO:0000256" key="1">
    <source>
        <dbReference type="SAM" id="MobiDB-lite"/>
    </source>
</evidence>
<organism evidence="2 3">
    <name type="scientific">Vitrella brassicaformis (strain CCMP3155)</name>
    <dbReference type="NCBI Taxonomy" id="1169540"/>
    <lineage>
        <taxon>Eukaryota</taxon>
        <taxon>Sar</taxon>
        <taxon>Alveolata</taxon>
        <taxon>Colpodellida</taxon>
        <taxon>Vitrellaceae</taxon>
        <taxon>Vitrella</taxon>
    </lineage>
</organism>
<dbReference type="VEuPathDB" id="CryptoDB:Vbra_6013"/>
<dbReference type="EMBL" id="CDMY01000520">
    <property type="protein sequence ID" value="CEM20008.1"/>
    <property type="molecule type" value="Genomic_DNA"/>
</dbReference>
<dbReference type="AlphaFoldDB" id="A0A0G4FX92"/>
<dbReference type="InParanoid" id="A0A0G4FX92"/>
<dbReference type="Proteomes" id="UP000041254">
    <property type="component" value="Unassembled WGS sequence"/>
</dbReference>
<protein>
    <submittedName>
        <fullName evidence="2">Uncharacterized protein</fullName>
    </submittedName>
</protein>
<name>A0A0G4FX92_VITBC</name>
<evidence type="ECO:0000313" key="3">
    <source>
        <dbReference type="Proteomes" id="UP000041254"/>
    </source>
</evidence>